<feature type="binding site" evidence="12">
    <location>
        <position position="302"/>
    </location>
    <ligand>
        <name>substrate</name>
    </ligand>
</feature>
<proteinExistence type="inferred from homology"/>
<evidence type="ECO:0000256" key="7">
    <source>
        <dbReference type="ARBA" id="ARBA00022982"/>
    </source>
</evidence>
<comment type="pathway">
    <text evidence="15">Carbohydrate metabolism; tricarboxylic acid cycle; fumarate from succinate (eukaryal route): step 1/1.</text>
</comment>
<evidence type="ECO:0000256" key="3">
    <source>
        <dbReference type="ARBA" id="ARBA00022448"/>
    </source>
</evidence>
<gene>
    <name evidence="18" type="ORF">CXB51_008842</name>
</gene>
<dbReference type="InterPro" id="IPR003952">
    <property type="entry name" value="FRD_SDH_FAD_BS"/>
</dbReference>
<dbReference type="FunFam" id="3.50.50.60:FF:000405">
    <property type="entry name" value="Succinate dehydrogenase [ubiquinone] flavoprotein subunit, mitochondrial"/>
    <property type="match status" value="1"/>
</dbReference>
<evidence type="ECO:0000256" key="14">
    <source>
        <dbReference type="PIRSR" id="PIRSR611281-4"/>
    </source>
</evidence>
<dbReference type="GO" id="GO:0009055">
    <property type="term" value="F:electron transfer activity"/>
    <property type="evidence" value="ECO:0007669"/>
    <property type="project" value="TreeGrafter"/>
</dbReference>
<dbReference type="EC" id="1.3.5.1" evidence="15"/>
<dbReference type="InterPro" id="IPR011281">
    <property type="entry name" value="Succ_DH_flav_su_fwd"/>
</dbReference>
<evidence type="ECO:0000256" key="15">
    <source>
        <dbReference type="RuleBase" id="RU362051"/>
    </source>
</evidence>
<dbReference type="FunFam" id="3.90.700.10:FF:000001">
    <property type="entry name" value="Mitochondrial succinate dehydrogenase flavoprotein subunit"/>
    <property type="match status" value="1"/>
</dbReference>
<dbReference type="Gene3D" id="3.50.50.60">
    <property type="entry name" value="FAD/NAD(P)-binding domain"/>
    <property type="match status" value="1"/>
</dbReference>
<dbReference type="OrthoDB" id="71672at2759"/>
<evidence type="ECO:0000256" key="4">
    <source>
        <dbReference type="ARBA" id="ARBA00022532"/>
    </source>
</evidence>
<dbReference type="GO" id="GO:0005743">
    <property type="term" value="C:mitochondrial inner membrane"/>
    <property type="evidence" value="ECO:0007669"/>
    <property type="project" value="UniProtKB-SubCell"/>
</dbReference>
<keyword evidence="15" id="KW-0809">Transit peptide</keyword>
<evidence type="ECO:0000256" key="2">
    <source>
        <dbReference type="ARBA" id="ARBA00008040"/>
    </source>
</evidence>
<dbReference type="AlphaFoldDB" id="A0A8J6D6J4"/>
<dbReference type="SUPFAM" id="SSF46977">
    <property type="entry name" value="Succinate dehydrogenase/fumarate reductase flavoprotein C-terminal domain"/>
    <property type="match status" value="1"/>
</dbReference>
<evidence type="ECO:0000256" key="11">
    <source>
        <dbReference type="PIRSR" id="PIRSR000171-1"/>
    </source>
</evidence>
<dbReference type="Proteomes" id="UP000701853">
    <property type="component" value="Chromosome 4"/>
</dbReference>
<evidence type="ECO:0000313" key="18">
    <source>
        <dbReference type="EMBL" id="KAG8497559.1"/>
    </source>
</evidence>
<evidence type="ECO:0000256" key="10">
    <source>
        <dbReference type="ARBA" id="ARBA00049220"/>
    </source>
</evidence>
<dbReference type="Gene3D" id="4.10.80.40">
    <property type="entry name" value="succinate dehydrogenase protein domain"/>
    <property type="match status" value="1"/>
</dbReference>
<dbReference type="Gene3D" id="3.90.700.10">
    <property type="entry name" value="Succinate dehydrogenase/fumarate reductase flavoprotein, catalytic domain"/>
    <property type="match status" value="1"/>
</dbReference>
<feature type="binding site" evidence="12">
    <location>
        <position position="401"/>
    </location>
    <ligand>
        <name>substrate</name>
    </ligand>
</feature>
<comment type="caution">
    <text evidence="18">The sequence shown here is derived from an EMBL/GenBank/DDBJ whole genome shotgun (WGS) entry which is preliminary data.</text>
</comment>
<dbReference type="PIRSF" id="PIRSF000171">
    <property type="entry name" value="SDHA_APRA_LASPO"/>
    <property type="match status" value="1"/>
</dbReference>
<feature type="domain" description="FAD-dependent oxidoreductase 2 FAD-binding" evidence="16">
    <location>
        <begin position="47"/>
        <end position="452"/>
    </location>
</feature>
<feature type="binding site" evidence="13">
    <location>
        <begin position="75"/>
        <end position="90"/>
    </location>
    <ligand>
        <name>FAD</name>
        <dbReference type="ChEBI" id="CHEBI:57692"/>
    </ligand>
</feature>
<dbReference type="PROSITE" id="PS00504">
    <property type="entry name" value="FRD_SDH_FAD_BINDING"/>
    <property type="match status" value="1"/>
</dbReference>
<evidence type="ECO:0000256" key="1">
    <source>
        <dbReference type="ARBA" id="ARBA00004170"/>
    </source>
</evidence>
<dbReference type="EMBL" id="JAHUZN010000004">
    <property type="protein sequence ID" value="KAG8497559.1"/>
    <property type="molecule type" value="Genomic_DNA"/>
</dbReference>
<dbReference type="FunFam" id="1.20.58.100:FF:000001">
    <property type="entry name" value="Succinate dehydrogenase flavoprotein subunit (SdhA)"/>
    <property type="match status" value="1"/>
</dbReference>
<keyword evidence="4 15" id="KW-0816">Tricarboxylic acid cycle</keyword>
<dbReference type="SUPFAM" id="SSF56425">
    <property type="entry name" value="Succinate dehydrogenase/fumarate reductase flavoprotein, catalytic domain"/>
    <property type="match status" value="1"/>
</dbReference>
<dbReference type="NCBIfam" id="TIGR01812">
    <property type="entry name" value="sdhA_frdA_Gneg"/>
    <property type="match status" value="1"/>
</dbReference>
<feature type="binding site" evidence="13">
    <location>
        <position position="269"/>
    </location>
    <ligand>
        <name>FAD</name>
        <dbReference type="ChEBI" id="CHEBI:57692"/>
    </ligand>
</feature>
<keyword evidence="6 13" id="KW-0274">FAD</keyword>
<dbReference type="InterPro" id="IPR037099">
    <property type="entry name" value="Fum_R/Succ_DH_flav-like_C_sf"/>
</dbReference>
<feature type="binding site" evidence="12">
    <location>
        <position position="446"/>
    </location>
    <ligand>
        <name>substrate</name>
    </ligand>
</feature>
<feature type="binding site" evidence="13">
    <location>
        <begin position="52"/>
        <end position="57"/>
    </location>
    <ligand>
        <name>FAD</name>
        <dbReference type="ChEBI" id="CHEBI:57692"/>
    </ligand>
</feature>
<dbReference type="Pfam" id="PF00890">
    <property type="entry name" value="FAD_binding_2"/>
    <property type="match status" value="1"/>
</dbReference>
<dbReference type="Gene3D" id="1.20.58.100">
    <property type="entry name" value="Fumarate reductase/succinate dehydrogenase flavoprotein-like, C-terminal domain"/>
    <property type="match status" value="1"/>
</dbReference>
<dbReference type="GO" id="GO:0050660">
    <property type="term" value="F:flavin adenine dinucleotide binding"/>
    <property type="evidence" value="ECO:0007669"/>
    <property type="project" value="InterPro"/>
</dbReference>
<feature type="modified residue" description="Tele-8alpha-FAD histidine" evidence="14">
    <location>
        <position position="83"/>
    </location>
</feature>
<evidence type="ECO:0000256" key="5">
    <source>
        <dbReference type="ARBA" id="ARBA00022630"/>
    </source>
</evidence>
<evidence type="ECO:0000256" key="12">
    <source>
        <dbReference type="PIRSR" id="PIRSR611281-2"/>
    </source>
</evidence>
<sequence length="644" mass="71395">MWRCVSRSLRTPYSKRSVSNDTVRSHFSRFFSIGSGREYTIVDHTYDAVVVGAGGAGLRAAIGLSEHGFKTACITKLFPTRSHTVAAQGGINAALGNMTEDDWRWHMYDTVKGSDWLGDQDAIQYMCREAPKAVIELENYGLPFSRTENGKIYQRAFGGQSLDFGKGGQAYRCACAADRTGHALLHTLYGQAMKHNTQFFVEYFALDLLMNSDGRLLLETWELPGSDSFEHGGWNTTSVLCCFNNSSNWGTGYGRAYFSATSAHTCTGDGNAMVARAGLPLQDLEFVQFHPTGIYGAGCLITEGSRGEGGILRNSEGERFMERYAPTAKDLASRDVVSRSMTMEIREGRGVGPLKDHIYLHLNHLPPEVLKERLPGISETAAIFAGVDVTKEPIPVLPTVHYNMGGIPTNHHGEVVTIRGNDPDSVVPGLMAAGEAACASVHGANRLGANSLLDIVVFGRACANRVAEIHSPGNYISGEKLKPLEKDASEKTVSWLDKLRNSNGSLPTSKIRLNMQRVMQNNAAVFRTQETLEEGCQLIDKTWDSFHDVKLKDRSLIWNSDLIETIELENLLINACVTMHSAEARKESRGAHAREDFTKRDDENWMKHTLGYWENEKVRLDYRPVHMNTLDDEIESFPPKARVY</sequence>
<comment type="cofactor">
    <cofactor evidence="13">
        <name>FAD</name>
        <dbReference type="ChEBI" id="CHEBI:57692"/>
    </cofactor>
    <text evidence="13">Flavinylated by SdhE, about 5% flavinylation occurs in the absence of SdhE.</text>
</comment>
<dbReference type="GO" id="GO:0006121">
    <property type="term" value="P:mitochondrial electron transport, succinate to ubiquinone"/>
    <property type="evidence" value="ECO:0007669"/>
    <property type="project" value="TreeGrafter"/>
</dbReference>
<feature type="binding site" evidence="13">
    <location>
        <position position="435"/>
    </location>
    <ligand>
        <name>FAD</name>
        <dbReference type="ChEBI" id="CHEBI:57692"/>
    </ligand>
</feature>
<keyword evidence="9 15" id="KW-0472">Membrane</keyword>
<evidence type="ECO:0000256" key="8">
    <source>
        <dbReference type="ARBA" id="ARBA00023002"/>
    </source>
</evidence>
<feature type="domain" description="Fumarate reductase/succinate dehydrogenase flavoprotein-like C-terminal" evidence="17">
    <location>
        <begin position="512"/>
        <end position="644"/>
    </location>
</feature>
<dbReference type="InterPro" id="IPR015939">
    <property type="entry name" value="Fum_Rdtase/Succ_DH_flav-like_C"/>
</dbReference>
<comment type="subcellular location">
    <subcellularLocation>
        <location evidence="1">Membrane</location>
        <topology evidence="1">Peripheral membrane protein</topology>
    </subcellularLocation>
    <subcellularLocation>
        <location evidence="15">Mitochondrion inner membrane</location>
        <topology evidence="15">Peripheral membrane protein</topology>
        <orientation evidence="15">Matrix side</orientation>
    </subcellularLocation>
</comment>
<dbReference type="InterPro" id="IPR014006">
    <property type="entry name" value="Succ_Dhase_FrdA_Gneg"/>
</dbReference>
<feature type="binding site" evidence="12">
    <location>
        <position position="290"/>
    </location>
    <ligand>
        <name>substrate</name>
    </ligand>
</feature>
<keyword evidence="19" id="KW-1185">Reference proteome</keyword>
<feature type="binding site" evidence="13">
    <location>
        <begin position="451"/>
        <end position="452"/>
    </location>
    <ligand>
        <name>FAD</name>
        <dbReference type="ChEBI" id="CHEBI:57692"/>
    </ligand>
</feature>
<dbReference type="Pfam" id="PF02910">
    <property type="entry name" value="Succ_DH_flav_C"/>
    <property type="match status" value="1"/>
</dbReference>
<protein>
    <recommendedName>
        <fullName evidence="15">Succinate dehydrogenase [ubiquinone] flavoprotein subunit, mitochondrial</fullName>
        <ecNumber evidence="15">1.3.5.1</ecNumber>
    </recommendedName>
</protein>
<evidence type="ECO:0000259" key="17">
    <source>
        <dbReference type="Pfam" id="PF02910"/>
    </source>
</evidence>
<reference evidence="18 19" key="1">
    <citation type="journal article" date="2021" name="bioRxiv">
        <title>The Gossypium anomalum genome as a resource for cotton improvement and evolutionary analysis of hybrid incompatibility.</title>
        <authorList>
            <person name="Grover C.E."/>
            <person name="Yuan D."/>
            <person name="Arick M.A."/>
            <person name="Miller E.R."/>
            <person name="Hu G."/>
            <person name="Peterson D.G."/>
            <person name="Wendel J.F."/>
            <person name="Udall J.A."/>
        </authorList>
    </citation>
    <scope>NUCLEOTIDE SEQUENCE [LARGE SCALE GENOMIC DNA]</scope>
    <source>
        <strain evidence="18">JFW-Udall</strain>
        <tissue evidence="18">Leaf</tissue>
    </source>
</reference>
<comment type="function">
    <text evidence="15">Flavoprotein (FP) subunit of succinate dehydrogenase (SDH) that is involved in complex II of the mitochondrial electron transport chain and is responsible for transferring electrons from succinate to ubiquinone (coenzyme Q).</text>
</comment>
<evidence type="ECO:0000256" key="6">
    <source>
        <dbReference type="ARBA" id="ARBA00022827"/>
    </source>
</evidence>
<keyword evidence="5 13" id="KW-0285">Flavoprotein</keyword>
<organism evidence="18 19">
    <name type="scientific">Gossypium anomalum</name>
    <dbReference type="NCBI Taxonomy" id="47600"/>
    <lineage>
        <taxon>Eukaryota</taxon>
        <taxon>Viridiplantae</taxon>
        <taxon>Streptophyta</taxon>
        <taxon>Embryophyta</taxon>
        <taxon>Tracheophyta</taxon>
        <taxon>Spermatophyta</taxon>
        <taxon>Magnoliopsida</taxon>
        <taxon>eudicotyledons</taxon>
        <taxon>Gunneridae</taxon>
        <taxon>Pentapetalae</taxon>
        <taxon>rosids</taxon>
        <taxon>malvids</taxon>
        <taxon>Malvales</taxon>
        <taxon>Malvaceae</taxon>
        <taxon>Malvoideae</taxon>
        <taxon>Gossypium</taxon>
    </lineage>
</organism>
<evidence type="ECO:0000256" key="9">
    <source>
        <dbReference type="ARBA" id="ARBA00023136"/>
    </source>
</evidence>
<keyword evidence="7 15" id="KW-0249">Electron transport</keyword>
<keyword evidence="3 15" id="KW-0813">Transport</keyword>
<comment type="catalytic activity">
    <reaction evidence="10 15">
        <text>a quinone + succinate = fumarate + a quinol</text>
        <dbReference type="Rhea" id="RHEA:40523"/>
        <dbReference type="ChEBI" id="CHEBI:24646"/>
        <dbReference type="ChEBI" id="CHEBI:29806"/>
        <dbReference type="ChEBI" id="CHEBI:30031"/>
        <dbReference type="ChEBI" id="CHEBI:132124"/>
        <dbReference type="EC" id="1.3.5.1"/>
    </reaction>
</comment>
<evidence type="ECO:0000259" key="16">
    <source>
        <dbReference type="Pfam" id="PF00890"/>
    </source>
</evidence>
<dbReference type="InterPro" id="IPR036188">
    <property type="entry name" value="FAD/NAD-bd_sf"/>
</dbReference>
<evidence type="ECO:0000256" key="13">
    <source>
        <dbReference type="PIRSR" id="PIRSR611281-3"/>
    </source>
</evidence>
<dbReference type="InterPro" id="IPR027477">
    <property type="entry name" value="Succ_DH/fumarate_Rdtase_cat_sf"/>
</dbReference>
<dbReference type="PANTHER" id="PTHR11632">
    <property type="entry name" value="SUCCINATE DEHYDROGENASE 2 FLAVOPROTEIN SUBUNIT"/>
    <property type="match status" value="1"/>
</dbReference>
<comment type="similarity">
    <text evidence="2 15">Belongs to the FAD-dependent oxidoreductase 2 family. FRD/SDH subfamily.</text>
</comment>
<dbReference type="NCBIfam" id="TIGR01816">
    <property type="entry name" value="sdhA_forward"/>
    <property type="match status" value="1"/>
</dbReference>
<dbReference type="SUPFAM" id="SSF51905">
    <property type="entry name" value="FAD/NAD(P)-binding domain"/>
    <property type="match status" value="1"/>
</dbReference>
<dbReference type="UniPathway" id="UPA00223">
    <property type="reaction ID" value="UER01006"/>
</dbReference>
<dbReference type="InterPro" id="IPR003953">
    <property type="entry name" value="FAD-dep_OxRdtase_2_FAD-bd"/>
</dbReference>
<accession>A0A8J6D6J4</accession>
<dbReference type="InterPro" id="IPR030664">
    <property type="entry name" value="SdhA/FrdA/AprA"/>
</dbReference>
<keyword evidence="8 15" id="KW-0560">Oxidoreductase</keyword>
<evidence type="ECO:0000313" key="19">
    <source>
        <dbReference type="Proteomes" id="UP000701853"/>
    </source>
</evidence>
<dbReference type="GO" id="GO:0006099">
    <property type="term" value="P:tricarboxylic acid cycle"/>
    <property type="evidence" value="ECO:0007669"/>
    <property type="project" value="UniProtKB-UniPathway"/>
</dbReference>
<feature type="active site" description="Proton acceptor" evidence="11">
    <location>
        <position position="334"/>
    </location>
</feature>
<dbReference type="PANTHER" id="PTHR11632:SF51">
    <property type="entry name" value="SUCCINATE DEHYDROGENASE [UBIQUINONE] FLAVOPROTEIN SUBUNIT, MITOCHONDRIAL"/>
    <property type="match status" value="1"/>
</dbReference>
<name>A0A8J6D6J4_9ROSI</name>
<dbReference type="FunFam" id="4.10.80.40:FF:000002">
    <property type="entry name" value="Succinate dehydrogenase [ubiquinone] flavoprotein subunit, mitochondrial"/>
    <property type="match status" value="1"/>
</dbReference>
<dbReference type="GO" id="GO:0008177">
    <property type="term" value="F:succinate dehydrogenase (quinone) activity"/>
    <property type="evidence" value="ECO:0007669"/>
    <property type="project" value="UniProtKB-EC"/>
</dbReference>